<name>A0A5K3ELF6_MESCO</name>
<keyword evidence="4 7" id="KW-0812">Transmembrane</keyword>
<feature type="transmembrane region" description="Helical" evidence="7">
    <location>
        <begin position="67"/>
        <end position="84"/>
    </location>
</feature>
<dbReference type="InterPro" id="IPR001046">
    <property type="entry name" value="NRAMP_fam"/>
</dbReference>
<dbReference type="PRINTS" id="PR00447">
    <property type="entry name" value="NATRESASSCMP"/>
</dbReference>
<evidence type="ECO:0000256" key="3">
    <source>
        <dbReference type="ARBA" id="ARBA00022448"/>
    </source>
</evidence>
<comment type="similarity">
    <text evidence="2">Belongs to the NRAMP family.</text>
</comment>
<dbReference type="GO" id="GO:0005381">
    <property type="term" value="F:iron ion transmembrane transporter activity"/>
    <property type="evidence" value="ECO:0007669"/>
    <property type="project" value="TreeGrafter"/>
</dbReference>
<feature type="transmembrane region" description="Helical" evidence="7">
    <location>
        <begin position="12"/>
        <end position="37"/>
    </location>
</feature>
<evidence type="ECO:0000256" key="4">
    <source>
        <dbReference type="ARBA" id="ARBA00022692"/>
    </source>
</evidence>
<evidence type="ECO:0000256" key="2">
    <source>
        <dbReference type="ARBA" id="ARBA00006670"/>
    </source>
</evidence>
<dbReference type="PANTHER" id="PTHR11706">
    <property type="entry name" value="SOLUTE CARRIER PROTEIN FAMILY 11 MEMBER"/>
    <property type="match status" value="1"/>
</dbReference>
<organism evidence="8">
    <name type="scientific">Mesocestoides corti</name>
    <name type="common">Flatworm</name>
    <dbReference type="NCBI Taxonomy" id="53468"/>
    <lineage>
        <taxon>Eukaryota</taxon>
        <taxon>Metazoa</taxon>
        <taxon>Spiralia</taxon>
        <taxon>Lophotrochozoa</taxon>
        <taxon>Platyhelminthes</taxon>
        <taxon>Cestoda</taxon>
        <taxon>Eucestoda</taxon>
        <taxon>Cyclophyllidea</taxon>
        <taxon>Mesocestoididae</taxon>
        <taxon>Mesocestoides</taxon>
    </lineage>
</organism>
<dbReference type="GO" id="GO:0005886">
    <property type="term" value="C:plasma membrane"/>
    <property type="evidence" value="ECO:0007669"/>
    <property type="project" value="TreeGrafter"/>
</dbReference>
<proteinExistence type="inferred from homology"/>
<feature type="transmembrane region" description="Helical" evidence="7">
    <location>
        <begin position="162"/>
        <end position="187"/>
    </location>
</feature>
<dbReference type="PANTHER" id="PTHR11706:SF33">
    <property type="entry name" value="NATURAL RESISTANCE-ASSOCIATED MACROPHAGE PROTEIN 2"/>
    <property type="match status" value="1"/>
</dbReference>
<comment type="subcellular location">
    <subcellularLocation>
        <location evidence="1">Membrane</location>
        <topology evidence="1">Multi-pass membrane protein</topology>
    </subcellularLocation>
</comment>
<sequence length="225" mass="25131">MRGGMVVVSPCSIQGVFLGCEFGVAALYVWAVGLLAAGQSSTMTGTYAGQYAMEGFLNLRWKQWQRLLVTRSIAILPTLLVTFFEGIENLTEMNDLLNVLMSVQLPFAVIPLLTFTNSKPIMGMFANSIPSKVISMVISLMVIGVNFFFVAIFFKARLVNHLVAHISVAIIFTLYVSFIFYLAYFAIRRDPHCRRHNMEVEILYQSGCDNPALNDEDILSLPQRA</sequence>
<reference evidence="8" key="1">
    <citation type="submission" date="2019-11" db="UniProtKB">
        <authorList>
            <consortium name="WormBaseParasite"/>
        </authorList>
    </citation>
    <scope>IDENTIFICATION</scope>
</reference>
<keyword evidence="3" id="KW-0813">Transport</keyword>
<protein>
    <submittedName>
        <fullName evidence="8">Natural resistance-associated macrophage protein 1</fullName>
    </submittedName>
</protein>
<evidence type="ECO:0000256" key="5">
    <source>
        <dbReference type="ARBA" id="ARBA00022989"/>
    </source>
</evidence>
<dbReference type="GO" id="GO:0010008">
    <property type="term" value="C:endosome membrane"/>
    <property type="evidence" value="ECO:0007669"/>
    <property type="project" value="TreeGrafter"/>
</dbReference>
<feature type="transmembrane region" description="Helical" evidence="7">
    <location>
        <begin position="136"/>
        <end position="156"/>
    </location>
</feature>
<evidence type="ECO:0000256" key="1">
    <source>
        <dbReference type="ARBA" id="ARBA00004141"/>
    </source>
</evidence>
<dbReference type="GO" id="GO:0005765">
    <property type="term" value="C:lysosomal membrane"/>
    <property type="evidence" value="ECO:0007669"/>
    <property type="project" value="TreeGrafter"/>
</dbReference>
<evidence type="ECO:0000256" key="6">
    <source>
        <dbReference type="ARBA" id="ARBA00023136"/>
    </source>
</evidence>
<dbReference type="AlphaFoldDB" id="A0A5K3ELF6"/>
<keyword evidence="5 7" id="KW-1133">Transmembrane helix</keyword>
<feature type="transmembrane region" description="Helical" evidence="7">
    <location>
        <begin position="96"/>
        <end position="115"/>
    </location>
</feature>
<dbReference type="GO" id="GO:0005384">
    <property type="term" value="F:manganese ion transmembrane transporter activity"/>
    <property type="evidence" value="ECO:0007669"/>
    <property type="project" value="TreeGrafter"/>
</dbReference>
<accession>A0A5K3ELF6</accession>
<evidence type="ECO:0000313" key="8">
    <source>
        <dbReference type="WBParaSite" id="MCU_001391-RA"/>
    </source>
</evidence>
<dbReference type="Pfam" id="PF01566">
    <property type="entry name" value="Nramp"/>
    <property type="match status" value="1"/>
</dbReference>
<dbReference type="WBParaSite" id="MCU_001391-RA">
    <property type="protein sequence ID" value="MCU_001391-RA"/>
    <property type="gene ID" value="MCU_001391"/>
</dbReference>
<keyword evidence="6 7" id="KW-0472">Membrane</keyword>
<dbReference type="GO" id="GO:0015086">
    <property type="term" value="F:cadmium ion transmembrane transporter activity"/>
    <property type="evidence" value="ECO:0007669"/>
    <property type="project" value="TreeGrafter"/>
</dbReference>
<dbReference type="PROSITE" id="PS51257">
    <property type="entry name" value="PROKAR_LIPOPROTEIN"/>
    <property type="match status" value="1"/>
</dbReference>
<evidence type="ECO:0000256" key="7">
    <source>
        <dbReference type="SAM" id="Phobius"/>
    </source>
</evidence>